<protein>
    <recommendedName>
        <fullName evidence="6">Cation/H+ exchanger transmembrane domain-containing protein</fullName>
    </recommendedName>
</protein>
<evidence type="ECO:0000313" key="7">
    <source>
        <dbReference type="EMBL" id="TVP41726.1"/>
    </source>
</evidence>
<sequence length="134" mass="14666">MLALPGQKISNLFVSIALNRWEIMRKNCNISLRLFFVIIGSQVDLGGINQEVIVLAIMLISVSISTKLIGCGISALFLKNKSRAKIVGVGMISLGEVGLIVAGVGGVWRRTILRHLHVNYTYGCVYYYLPSNLA</sequence>
<evidence type="ECO:0000256" key="2">
    <source>
        <dbReference type="ARBA" id="ARBA00022692"/>
    </source>
</evidence>
<evidence type="ECO:0000259" key="6">
    <source>
        <dbReference type="Pfam" id="PF00999"/>
    </source>
</evidence>
<feature type="domain" description="Cation/H+ exchanger transmembrane" evidence="6">
    <location>
        <begin position="26"/>
        <end position="105"/>
    </location>
</feature>
<feature type="transmembrane region" description="Helical" evidence="5">
    <location>
        <begin position="54"/>
        <end position="77"/>
    </location>
</feature>
<keyword evidence="3 5" id="KW-1133">Transmembrane helix</keyword>
<dbReference type="AlphaFoldDB" id="A0A557SYQ0"/>
<dbReference type="Gene3D" id="1.20.1530.20">
    <property type="match status" value="1"/>
</dbReference>
<dbReference type="EMBL" id="VOAH01000001">
    <property type="protein sequence ID" value="TVP41726.1"/>
    <property type="molecule type" value="Genomic_DNA"/>
</dbReference>
<evidence type="ECO:0000256" key="5">
    <source>
        <dbReference type="SAM" id="Phobius"/>
    </source>
</evidence>
<gene>
    <name evidence="7" type="ORF">NARC_10132</name>
</gene>
<comment type="caution">
    <text evidence="7">The sequence shown here is derived from an EMBL/GenBank/DDBJ whole genome shotgun (WGS) entry which is preliminary data.</text>
</comment>
<dbReference type="InterPro" id="IPR038770">
    <property type="entry name" value="Na+/solute_symporter_sf"/>
</dbReference>
<evidence type="ECO:0000256" key="4">
    <source>
        <dbReference type="ARBA" id="ARBA00023136"/>
    </source>
</evidence>
<dbReference type="GO" id="GO:1902600">
    <property type="term" value="P:proton transmembrane transport"/>
    <property type="evidence" value="ECO:0007669"/>
    <property type="project" value="InterPro"/>
</dbReference>
<dbReference type="Pfam" id="PF00999">
    <property type="entry name" value="Na_H_Exchanger"/>
    <property type="match status" value="1"/>
</dbReference>
<keyword evidence="8" id="KW-1185">Reference proteome</keyword>
<evidence type="ECO:0000256" key="3">
    <source>
        <dbReference type="ARBA" id="ARBA00022989"/>
    </source>
</evidence>
<dbReference type="GO" id="GO:0015297">
    <property type="term" value="F:antiporter activity"/>
    <property type="evidence" value="ECO:0007669"/>
    <property type="project" value="InterPro"/>
</dbReference>
<comment type="subcellular location">
    <subcellularLocation>
        <location evidence="1">Membrane</location>
        <topology evidence="1">Multi-pass membrane protein</topology>
    </subcellularLocation>
</comment>
<evidence type="ECO:0000313" key="8">
    <source>
        <dbReference type="Proteomes" id="UP000315289"/>
    </source>
</evidence>
<dbReference type="Proteomes" id="UP000315289">
    <property type="component" value="Unassembled WGS sequence"/>
</dbReference>
<keyword evidence="2 5" id="KW-0812">Transmembrane</keyword>
<dbReference type="GO" id="GO:0016020">
    <property type="term" value="C:membrane"/>
    <property type="evidence" value="ECO:0007669"/>
    <property type="project" value="UniProtKB-SubCell"/>
</dbReference>
<reference evidence="7 8" key="1">
    <citation type="journal article" date="2019" name="Front. Microbiol.">
        <title>Ammonia Oxidation by the Arctic Terrestrial Thaumarchaeote Candidatus Nitrosocosmicus arcticus Is Stimulated by Increasing Temperatures.</title>
        <authorList>
            <person name="Alves R.J.E."/>
            <person name="Kerou M."/>
            <person name="Zappe A."/>
            <person name="Bittner R."/>
            <person name="Abby S.S."/>
            <person name="Schmidt H.A."/>
            <person name="Pfeifer K."/>
            <person name="Schleper C."/>
        </authorList>
    </citation>
    <scope>NUCLEOTIDE SEQUENCE [LARGE SCALE GENOMIC DNA]</scope>
    <source>
        <strain evidence="7 8">Kfb</strain>
    </source>
</reference>
<feature type="transmembrane region" description="Helical" evidence="5">
    <location>
        <begin position="89"/>
        <end position="108"/>
    </location>
</feature>
<proteinExistence type="predicted"/>
<name>A0A557SYQ0_9ARCH</name>
<dbReference type="InterPro" id="IPR006153">
    <property type="entry name" value="Cation/H_exchanger_TM"/>
</dbReference>
<feature type="transmembrane region" description="Helical" evidence="5">
    <location>
        <begin position="30"/>
        <end position="48"/>
    </location>
</feature>
<accession>A0A557SYQ0</accession>
<organism evidence="7 8">
    <name type="scientific">Candidatus Nitrosocosmicus arcticus</name>
    <dbReference type="NCBI Taxonomy" id="2035267"/>
    <lineage>
        <taxon>Archaea</taxon>
        <taxon>Nitrososphaerota</taxon>
        <taxon>Nitrososphaeria</taxon>
        <taxon>Nitrososphaerales</taxon>
        <taxon>Nitrososphaeraceae</taxon>
        <taxon>Candidatus Nitrosocosmicus</taxon>
    </lineage>
</organism>
<evidence type="ECO:0000256" key="1">
    <source>
        <dbReference type="ARBA" id="ARBA00004141"/>
    </source>
</evidence>
<keyword evidence="4 5" id="KW-0472">Membrane</keyword>